<dbReference type="Pfam" id="PF00990">
    <property type="entry name" value="GGDEF"/>
    <property type="match status" value="1"/>
</dbReference>
<dbReference type="InterPro" id="IPR029787">
    <property type="entry name" value="Nucleotide_cyclase"/>
</dbReference>
<dbReference type="InterPro" id="IPR001633">
    <property type="entry name" value="EAL_dom"/>
</dbReference>
<feature type="transmembrane region" description="Helical" evidence="1">
    <location>
        <begin position="12"/>
        <end position="43"/>
    </location>
</feature>
<dbReference type="PROSITE" id="PS50887">
    <property type="entry name" value="GGDEF"/>
    <property type="match status" value="1"/>
</dbReference>
<evidence type="ECO:0000313" key="6">
    <source>
        <dbReference type="Proteomes" id="UP000199645"/>
    </source>
</evidence>
<name>A0A1I2CR54_9ACTN</name>
<feature type="transmembrane region" description="Helical" evidence="1">
    <location>
        <begin position="64"/>
        <end position="87"/>
    </location>
</feature>
<dbReference type="Gene3D" id="3.30.450.20">
    <property type="entry name" value="PAS domain"/>
    <property type="match status" value="1"/>
</dbReference>
<dbReference type="InterPro" id="IPR035919">
    <property type="entry name" value="EAL_sf"/>
</dbReference>
<keyword evidence="1" id="KW-0472">Membrane</keyword>
<protein>
    <submittedName>
        <fullName evidence="5">PAS domain S-box-containing protein</fullName>
    </submittedName>
</protein>
<gene>
    <name evidence="5" type="ORF">SAMN05421541_103149</name>
</gene>
<feature type="transmembrane region" description="Helical" evidence="1">
    <location>
        <begin position="261"/>
        <end position="279"/>
    </location>
</feature>
<dbReference type="SUPFAM" id="SSF55073">
    <property type="entry name" value="Nucleotide cyclase"/>
    <property type="match status" value="1"/>
</dbReference>
<dbReference type="AlphaFoldDB" id="A0A1I2CR54"/>
<dbReference type="PANTHER" id="PTHR44757">
    <property type="entry name" value="DIGUANYLATE CYCLASE DGCP"/>
    <property type="match status" value="1"/>
</dbReference>
<feature type="domain" description="EAL" evidence="3">
    <location>
        <begin position="616"/>
        <end position="871"/>
    </location>
</feature>
<dbReference type="SUPFAM" id="SSF55785">
    <property type="entry name" value="PYP-like sensor domain (PAS domain)"/>
    <property type="match status" value="1"/>
</dbReference>
<dbReference type="InterPro" id="IPR035965">
    <property type="entry name" value="PAS-like_dom_sf"/>
</dbReference>
<dbReference type="PANTHER" id="PTHR44757:SF2">
    <property type="entry name" value="BIOFILM ARCHITECTURE MAINTENANCE PROTEIN MBAA"/>
    <property type="match status" value="1"/>
</dbReference>
<dbReference type="Gene3D" id="3.20.20.450">
    <property type="entry name" value="EAL domain"/>
    <property type="match status" value="1"/>
</dbReference>
<feature type="transmembrane region" description="Helical" evidence="1">
    <location>
        <begin position="197"/>
        <end position="216"/>
    </location>
</feature>
<dbReference type="OrthoDB" id="5179666at2"/>
<evidence type="ECO:0000256" key="1">
    <source>
        <dbReference type="SAM" id="Phobius"/>
    </source>
</evidence>
<dbReference type="RefSeq" id="WP_143133656.1">
    <property type="nucleotide sequence ID" value="NZ_BOMT01000006.1"/>
</dbReference>
<organism evidence="5 6">
    <name type="scientific">Actinoplanes philippinensis</name>
    <dbReference type="NCBI Taxonomy" id="35752"/>
    <lineage>
        <taxon>Bacteria</taxon>
        <taxon>Bacillati</taxon>
        <taxon>Actinomycetota</taxon>
        <taxon>Actinomycetes</taxon>
        <taxon>Micromonosporales</taxon>
        <taxon>Micromonosporaceae</taxon>
        <taxon>Actinoplanes</taxon>
    </lineage>
</organism>
<feature type="transmembrane region" description="Helical" evidence="1">
    <location>
        <begin position="165"/>
        <end position="185"/>
    </location>
</feature>
<proteinExistence type="predicted"/>
<dbReference type="InterPro" id="IPR052155">
    <property type="entry name" value="Biofilm_reg_signaling"/>
</dbReference>
<dbReference type="InterPro" id="IPR000160">
    <property type="entry name" value="GGDEF_dom"/>
</dbReference>
<feature type="transmembrane region" description="Helical" evidence="1">
    <location>
        <begin position="132"/>
        <end position="153"/>
    </location>
</feature>
<evidence type="ECO:0000259" key="2">
    <source>
        <dbReference type="PROSITE" id="PS50112"/>
    </source>
</evidence>
<feature type="transmembrane region" description="Helical" evidence="1">
    <location>
        <begin position="291"/>
        <end position="313"/>
    </location>
</feature>
<feature type="transmembrane region" description="Helical" evidence="1">
    <location>
        <begin position="99"/>
        <end position="120"/>
    </location>
</feature>
<dbReference type="SMART" id="SM00267">
    <property type="entry name" value="GGDEF"/>
    <property type="match status" value="1"/>
</dbReference>
<dbReference type="Proteomes" id="UP000199645">
    <property type="component" value="Unassembled WGS sequence"/>
</dbReference>
<keyword evidence="1" id="KW-1133">Transmembrane helix</keyword>
<dbReference type="SMART" id="SM00052">
    <property type="entry name" value="EAL"/>
    <property type="match status" value="1"/>
</dbReference>
<reference evidence="5 6" key="1">
    <citation type="submission" date="2016-10" db="EMBL/GenBank/DDBJ databases">
        <authorList>
            <person name="de Groot N.N."/>
        </authorList>
    </citation>
    <scope>NUCLEOTIDE SEQUENCE [LARGE SCALE GENOMIC DNA]</scope>
    <source>
        <strain evidence="5 6">DSM 43019</strain>
    </source>
</reference>
<evidence type="ECO:0000259" key="4">
    <source>
        <dbReference type="PROSITE" id="PS50887"/>
    </source>
</evidence>
<dbReference type="CDD" id="cd01948">
    <property type="entry name" value="EAL"/>
    <property type="match status" value="1"/>
</dbReference>
<dbReference type="NCBIfam" id="TIGR00229">
    <property type="entry name" value="sensory_box"/>
    <property type="match status" value="1"/>
</dbReference>
<evidence type="ECO:0000259" key="3">
    <source>
        <dbReference type="PROSITE" id="PS50883"/>
    </source>
</evidence>
<sequence length="876" mass="92954">MNALRAVRAPGFAVLVAVCALPVAVLLLPLLVAGPLLAAGVLIPGAMMVRAGGRGTAAGPRFRAVALGAGLLLIGASWLAGAIIATVAPHATTDAGVPVAARFCLVVLVLVVLVMLPALLRPHQHRDPIGRLRVWLDAIGVSACLILPCWLLMLSDGFPPGPTPLAVFLGATSTAIAAAAGVHAVRHRAALRWTGPGVALALICHTALIIAVANPANGDSPLAAMAAGVAVNLAAWTMWWGSVRVQPDSGPPVPAGSEPAAGFPLFALPVLGSAVAVVARLVHGGDIDSTAIVLGAIALLAVAAREFVSAIALRRHADLLTHHGNRLRSLMFGSSDVAMVLDTGLAVCWQSPAAARLFGLSDQDVLGRPITSHLLAEQAGPVGAFLTERLHQDRTDLADARSISARFRDGFGRWRDTEWTAGGADPAMPGRSLVLHIRDVTDRRELEEALQQASHLDPLTGLATTRGLRRAGPPEGDGGALVLLELSGLTAITDVHGPERSEAVLVEAARRVRTRIGDTDVAARVGDARLAVLTRNGAIRAHLLANQLVTVLTAAYELDGASAHLQVWAGLADVCPDADIDEVLRRAELGLRVARSQPPGGVEWYDEVIEERLVRRSTLEQDLPTAVDRNEVELLFQPVFELSGRHPVGVEAVLSWRHPVLGRLPSDELLALAEDLGVLGDLRRWALRRTCRQIAAWRQRYRPLWFSFGVRPAELGDELFHSGLDEALEAHRLPRSSLVVEISEDDLHHGPEAGERLADHLRRLRRSDVRTAVGHFGAGPTSLSRLRVLPVDVLKVDRAVFTRPEDAPAAAVMDVAVMLGRRLGLDVIADGLSTDDDLETVYATGCRLGQGDLLGRPMPAEHVEALIEQSRDASPS</sequence>
<dbReference type="Pfam" id="PF00563">
    <property type="entry name" value="EAL"/>
    <property type="match status" value="1"/>
</dbReference>
<accession>A0A1I2CR54</accession>
<dbReference type="SUPFAM" id="SSF141868">
    <property type="entry name" value="EAL domain-like"/>
    <property type="match status" value="1"/>
</dbReference>
<feature type="domain" description="GGDEF" evidence="4">
    <location>
        <begin position="477"/>
        <end position="607"/>
    </location>
</feature>
<dbReference type="Gene3D" id="3.30.70.270">
    <property type="match status" value="1"/>
</dbReference>
<dbReference type="InterPro" id="IPR043128">
    <property type="entry name" value="Rev_trsase/Diguanyl_cyclase"/>
</dbReference>
<evidence type="ECO:0000313" key="5">
    <source>
        <dbReference type="EMBL" id="SFE70652.1"/>
    </source>
</evidence>
<keyword evidence="1" id="KW-0812">Transmembrane</keyword>
<feature type="domain" description="PAS" evidence="2">
    <location>
        <begin position="323"/>
        <end position="368"/>
    </location>
</feature>
<dbReference type="SMART" id="SM00091">
    <property type="entry name" value="PAS"/>
    <property type="match status" value="1"/>
</dbReference>
<dbReference type="PROSITE" id="PS50883">
    <property type="entry name" value="EAL"/>
    <property type="match status" value="1"/>
</dbReference>
<dbReference type="EMBL" id="FONV01000003">
    <property type="protein sequence ID" value="SFE70652.1"/>
    <property type="molecule type" value="Genomic_DNA"/>
</dbReference>
<dbReference type="InterPro" id="IPR000014">
    <property type="entry name" value="PAS"/>
</dbReference>
<dbReference type="PROSITE" id="PS50112">
    <property type="entry name" value="PAS"/>
    <property type="match status" value="1"/>
</dbReference>
<keyword evidence="6" id="KW-1185">Reference proteome</keyword>
<dbReference type="STRING" id="35752.SAMN05421541_103149"/>